<sequence>MVEDSWKNSVCMEWNSLIKLKKKLQSLKSSIKHWLAEDNQKSNEHKRNIQNRLIILDKIFDQGSCNDDLIYERSNLLKELQDFNKSSSLDMAQKAKIRWAIEGDENSKFFHGIINKKHSQLAIHGVLADGSFPPECNSSFITLIPKSQEAKMVKYFRPISLIGSMYKIITKVLANRLSLVISELVSDVQSAFVSNRHILDGPFILNELLSWCKHKKSRALIFKIDFEKAFDSVRWDYLDVVLANFGFGLKWRSWIQGCLNSAMGSILVNGSLTSEKLESLNLSHLFYVDDVIFVGKWNSSNLSTIVNVLKWFYLASGLKINLNKSKLMGIGISHDVVASAAKSIGCSILHTPFNYLGVKVGGIMSRLSSWDDVIAKLSARLSKWKLKSLSIGGRLTLIKSVLSSLPLYYMSSFKVPKGVLSKMESIRRNFFNGVENAEKKMSLIGWNKILASKKNGGLGVSSFFAYNRALLFKWIWRFLANGASLWSRFISAIYGIRGALDNSSSYSRRSPWLDIVNEVRKLASKGIDLLSLVKKKVGNGEATSFWNDVWLGDFPLKQTYPRLYFLELDKHVSVASKLRANSLISSFRRSPRSGIEEEQLLLLISNTSSVILPNISDRWSWLLDPSGDFSVKSTREFIDDSMLPKTDVPTRWVKSIPIKINIFAWRVSLDKLPTRLNLSLRGLDIPSIICPLCSIAVESTSHLLFSCQLARQLMIKVVHWWELEYQDFHSYEDWLLWFKNLRVSKRLKDVFEGVCYISWWVIWKFRNQVLFGINFPRLDLLFDDIVRLSFHWCSSRCSSNFDWNTWMKNPSSIIL</sequence>
<dbReference type="CDD" id="cd01650">
    <property type="entry name" value="RT_nLTR_like"/>
    <property type="match status" value="1"/>
</dbReference>
<dbReference type="Pfam" id="PF00078">
    <property type="entry name" value="RVT_1"/>
    <property type="match status" value="1"/>
</dbReference>
<dbReference type="InterPro" id="IPR000477">
    <property type="entry name" value="RT_dom"/>
</dbReference>
<dbReference type="PROSITE" id="PS50878">
    <property type="entry name" value="RT_POL"/>
    <property type="match status" value="1"/>
</dbReference>
<dbReference type="PANTHER" id="PTHR33116">
    <property type="entry name" value="REVERSE TRANSCRIPTASE ZINC-BINDING DOMAIN-CONTAINING PROTEIN-RELATED-RELATED"/>
    <property type="match status" value="1"/>
</dbReference>
<dbReference type="SUPFAM" id="SSF56672">
    <property type="entry name" value="DNA/RNA polymerases"/>
    <property type="match status" value="1"/>
</dbReference>
<dbReference type="EMBL" id="BQNB010010965">
    <property type="protein sequence ID" value="GJS84331.1"/>
    <property type="molecule type" value="Genomic_DNA"/>
</dbReference>
<evidence type="ECO:0000313" key="2">
    <source>
        <dbReference type="EMBL" id="GJS84331.1"/>
    </source>
</evidence>
<dbReference type="InterPro" id="IPR026960">
    <property type="entry name" value="RVT-Znf"/>
</dbReference>
<feature type="domain" description="Reverse transcriptase" evidence="1">
    <location>
        <begin position="125"/>
        <end position="360"/>
    </location>
</feature>
<evidence type="ECO:0000259" key="1">
    <source>
        <dbReference type="PROSITE" id="PS50878"/>
    </source>
</evidence>
<keyword evidence="2" id="KW-0548">Nucleotidyltransferase</keyword>
<dbReference type="PANTHER" id="PTHR33116:SF79">
    <property type="entry name" value="REVERSE TRANSCRIPTASE DOMAIN, ZINC FINGER, CCHC-TYPE-RELATED"/>
    <property type="match status" value="1"/>
</dbReference>
<name>A0ABQ4Z517_9ASTR</name>
<keyword evidence="2" id="KW-0695">RNA-directed DNA polymerase</keyword>
<accession>A0ABQ4Z517</accession>
<comment type="caution">
    <text evidence="2">The sequence shown here is derived from an EMBL/GenBank/DDBJ whole genome shotgun (WGS) entry which is preliminary data.</text>
</comment>
<dbReference type="Pfam" id="PF13966">
    <property type="entry name" value="zf-RVT"/>
    <property type="match status" value="1"/>
</dbReference>
<dbReference type="GO" id="GO:0003964">
    <property type="term" value="F:RNA-directed DNA polymerase activity"/>
    <property type="evidence" value="ECO:0007669"/>
    <property type="project" value="UniProtKB-KW"/>
</dbReference>
<reference evidence="2" key="1">
    <citation type="journal article" date="2022" name="Int. J. Mol. Sci.">
        <title>Draft Genome of Tanacetum Coccineum: Genomic Comparison of Closely Related Tanacetum-Family Plants.</title>
        <authorList>
            <person name="Yamashiro T."/>
            <person name="Shiraishi A."/>
            <person name="Nakayama K."/>
            <person name="Satake H."/>
        </authorList>
    </citation>
    <scope>NUCLEOTIDE SEQUENCE</scope>
</reference>
<gene>
    <name evidence="2" type="ORF">Tco_0750872</name>
</gene>
<keyword evidence="2" id="KW-0808">Transferase</keyword>
<dbReference type="InterPro" id="IPR043502">
    <property type="entry name" value="DNA/RNA_pol_sf"/>
</dbReference>
<proteinExistence type="predicted"/>
<keyword evidence="3" id="KW-1185">Reference proteome</keyword>
<protein>
    <submittedName>
        <fullName evidence="2">RNA-directed DNA polymerase, eukaryota, reverse transcriptase zinc-binding domain protein</fullName>
    </submittedName>
</protein>
<organism evidence="2 3">
    <name type="scientific">Tanacetum coccineum</name>
    <dbReference type="NCBI Taxonomy" id="301880"/>
    <lineage>
        <taxon>Eukaryota</taxon>
        <taxon>Viridiplantae</taxon>
        <taxon>Streptophyta</taxon>
        <taxon>Embryophyta</taxon>
        <taxon>Tracheophyta</taxon>
        <taxon>Spermatophyta</taxon>
        <taxon>Magnoliopsida</taxon>
        <taxon>eudicotyledons</taxon>
        <taxon>Gunneridae</taxon>
        <taxon>Pentapetalae</taxon>
        <taxon>asterids</taxon>
        <taxon>campanulids</taxon>
        <taxon>Asterales</taxon>
        <taxon>Asteraceae</taxon>
        <taxon>Asteroideae</taxon>
        <taxon>Anthemideae</taxon>
        <taxon>Anthemidinae</taxon>
        <taxon>Tanacetum</taxon>
    </lineage>
</organism>
<dbReference type="Proteomes" id="UP001151760">
    <property type="component" value="Unassembled WGS sequence"/>
</dbReference>
<evidence type="ECO:0000313" key="3">
    <source>
        <dbReference type="Proteomes" id="UP001151760"/>
    </source>
</evidence>
<reference evidence="2" key="2">
    <citation type="submission" date="2022-01" db="EMBL/GenBank/DDBJ databases">
        <authorList>
            <person name="Yamashiro T."/>
            <person name="Shiraishi A."/>
            <person name="Satake H."/>
            <person name="Nakayama K."/>
        </authorList>
    </citation>
    <scope>NUCLEOTIDE SEQUENCE</scope>
</reference>